<dbReference type="Proteomes" id="UP000223828">
    <property type="component" value="Unassembled WGS sequence"/>
</dbReference>
<dbReference type="SUPFAM" id="SSF51556">
    <property type="entry name" value="Metallo-dependent hydrolases"/>
    <property type="match status" value="1"/>
</dbReference>
<dbReference type="EMBL" id="MRZN01000020">
    <property type="protein sequence ID" value="PHK48961.1"/>
    <property type="molecule type" value="Genomic_DNA"/>
</dbReference>
<dbReference type="GO" id="GO:0008880">
    <property type="term" value="F:glucuronate isomerase activity"/>
    <property type="evidence" value="ECO:0007669"/>
    <property type="project" value="UniProtKB-UniRule"/>
</dbReference>
<dbReference type="GO" id="GO:0019698">
    <property type="term" value="P:D-galacturonate catabolic process"/>
    <property type="evidence" value="ECO:0007669"/>
    <property type="project" value="TreeGrafter"/>
</dbReference>
<dbReference type="InterPro" id="IPR003766">
    <property type="entry name" value="Uronate_isomerase"/>
</dbReference>
<evidence type="ECO:0000256" key="3">
    <source>
        <dbReference type="ARBA" id="ARBA00008397"/>
    </source>
</evidence>
<dbReference type="Gene3D" id="3.20.20.140">
    <property type="entry name" value="Metal-dependent hydrolases"/>
    <property type="match status" value="1"/>
</dbReference>
<dbReference type="RefSeq" id="WP_099090992.1">
    <property type="nucleotide sequence ID" value="NZ_CP093217.1"/>
</dbReference>
<evidence type="ECO:0000256" key="1">
    <source>
        <dbReference type="ARBA" id="ARBA00001165"/>
    </source>
</evidence>
<keyword evidence="11" id="KW-1185">Reference proteome</keyword>
<dbReference type="HAMAP" id="MF_00675">
    <property type="entry name" value="UxaC"/>
    <property type="match status" value="1"/>
</dbReference>
<proteinExistence type="inferred from homology"/>
<evidence type="ECO:0000256" key="5">
    <source>
        <dbReference type="ARBA" id="ARBA00020555"/>
    </source>
</evidence>
<dbReference type="NCBIfam" id="NF002794">
    <property type="entry name" value="PRK02925.1"/>
    <property type="match status" value="1"/>
</dbReference>
<dbReference type="Pfam" id="PF02614">
    <property type="entry name" value="UxaC"/>
    <property type="match status" value="1"/>
</dbReference>
<name>A0A2C6VF74_9STAP</name>
<organism evidence="8 10">
    <name type="scientific">Staphylococcus edaphicus</name>
    <dbReference type="NCBI Taxonomy" id="1955013"/>
    <lineage>
        <taxon>Bacteria</taxon>
        <taxon>Bacillati</taxon>
        <taxon>Bacillota</taxon>
        <taxon>Bacilli</taxon>
        <taxon>Bacillales</taxon>
        <taxon>Staphylococcaceae</taxon>
        <taxon>Staphylococcus</taxon>
    </lineage>
</organism>
<gene>
    <name evidence="7 9" type="primary">uxaC</name>
    <name evidence="8" type="ORF">BTJ66_10955</name>
    <name evidence="9" type="ORF">MNY58_02250</name>
</gene>
<reference evidence="9" key="4">
    <citation type="submission" date="2022-03" db="EMBL/GenBank/DDBJ databases">
        <title>Complete Genome Sequence of Staphylococcus edaphicus strain CCM 8731.</title>
        <authorList>
            <person name="Rimmer C.O."/>
            <person name="Thomas J.C."/>
        </authorList>
    </citation>
    <scope>NUCLEOTIDE SEQUENCE</scope>
    <source>
        <strain evidence="9">CCM 8731</strain>
    </source>
</reference>
<reference evidence="8" key="3">
    <citation type="submission" date="2017-10" db="EMBL/GenBank/DDBJ databases">
        <authorList>
            <person name="Vrbovska V."/>
            <person name="Kovarovic V."/>
            <person name="Indrakova A."/>
        </authorList>
    </citation>
    <scope>NUCLEOTIDE SEQUENCE</scope>
    <source>
        <strain evidence="8">CCM 8730</strain>
    </source>
</reference>
<evidence type="ECO:0000313" key="9">
    <source>
        <dbReference type="EMBL" id="UQW81952.1"/>
    </source>
</evidence>
<evidence type="ECO:0000313" key="10">
    <source>
        <dbReference type="Proteomes" id="UP000223828"/>
    </source>
</evidence>
<comment type="pathway">
    <text evidence="2 7">Carbohydrate metabolism; pentose and glucuronate interconversion.</text>
</comment>
<reference evidence="8" key="1">
    <citation type="journal article" date="2017" name="Appl. Environ. Microbiol.">
        <title>Staphylococcus edaphicus sp. nov., isolated in Antarctica, harbours mecC gene and genomic islands with suspected role in adaptation to extreme environment.</title>
        <authorList>
            <person name="Pantucek R."/>
            <person name="Sedlacek I."/>
            <person name="Indrakova A."/>
            <person name="Vrbovska V."/>
            <person name="Maslanova I."/>
            <person name="Kovarovic V."/>
            <person name="Svec P."/>
            <person name="Kralova S."/>
            <person name="Kristofova L."/>
            <person name="Keklakova J."/>
            <person name="Petras P."/>
            <person name="Doskar J."/>
        </authorList>
    </citation>
    <scope>NUCLEOTIDE SEQUENCE</scope>
    <source>
        <strain evidence="8">CCM 8730</strain>
    </source>
</reference>
<dbReference type="Proteomes" id="UP001056588">
    <property type="component" value="Chromosome"/>
</dbReference>
<dbReference type="UniPathway" id="UPA00246"/>
<dbReference type="EC" id="5.3.1.12" evidence="4 7"/>
<evidence type="ECO:0000313" key="8">
    <source>
        <dbReference type="EMBL" id="PHK48961.1"/>
    </source>
</evidence>
<dbReference type="GO" id="GO:0042840">
    <property type="term" value="P:D-glucuronate catabolic process"/>
    <property type="evidence" value="ECO:0007669"/>
    <property type="project" value="TreeGrafter"/>
</dbReference>
<evidence type="ECO:0000256" key="6">
    <source>
        <dbReference type="ARBA" id="ARBA00023235"/>
    </source>
</evidence>
<dbReference type="InterPro" id="IPR032466">
    <property type="entry name" value="Metal_Hydrolase"/>
</dbReference>
<sequence length="468" mass="54517">MTLFINDKFMLQNDKAIELYNQFAKDMPIYDYHCHLDPQQISENKHFNNITELWLGGDHYKWRAMRAQGIEEYYITGDAPPREKFKKWAFTLENAVANPLYHWSHLELSMYFDVHELLTEENADRIYDEINSYLTEHHVTTQSLISQSNVNLICTTDDPTDDLHYHDEIKAQKDFKTTVLPAFRPDIAFKVNEPCFAEFIDNLSKLTQPIHNVQDFISSMKQRVEYFHEKGGRLADHGLATIDYQNYTQDDIDMIFEKAIAQQPISTRGQAQFQTFLLKELSRLYTEKDWVMQIHFGAIRNNNTKAFSELGADTGFDSIRDQHDLALNLNRLLDMMAKAQHLPSTILYNLNPIYNDIVGSTIANFQNNSAIQSKVQHGAGWWFNDTKRGMLKQMSSLADQGLIMHFVGMLTDSRSFISYSRHDYFRRILCTFIGELVEKNEIPDSAALLEKLITNICYNNAYNYFKLI</sequence>
<reference evidence="10" key="2">
    <citation type="submission" date="2017-10" db="EMBL/GenBank/DDBJ databases">
        <title>Staphylococcus edaphicus sp. nov., isolated in Antarctica, harbouring mecC gene and genomic islands essential in adaptation to extreme environment.</title>
        <authorList>
            <person name="Pantucek R."/>
            <person name="Sedlacek I."/>
            <person name="Indrakova A."/>
            <person name="Vrbovska V."/>
            <person name="Maslanova I."/>
            <person name="Kovarovic V."/>
            <person name="Svec P."/>
            <person name="Kralova S."/>
            <person name="Kristofova L."/>
            <person name="Keklakova J."/>
            <person name="Petras P."/>
            <person name="Doskar J."/>
        </authorList>
    </citation>
    <scope>NUCLEOTIDE SEQUENCE [LARGE SCALE GENOMIC DNA]</scope>
    <source>
        <strain evidence="10">CCM 5085</strain>
    </source>
</reference>
<dbReference type="PANTHER" id="PTHR30068:SF4">
    <property type="entry name" value="URONATE ISOMERASE"/>
    <property type="match status" value="1"/>
</dbReference>
<dbReference type="OrthoDB" id="9766564at2"/>
<dbReference type="EMBL" id="CP093217">
    <property type="protein sequence ID" value="UQW81952.1"/>
    <property type="molecule type" value="Genomic_DNA"/>
</dbReference>
<protein>
    <recommendedName>
        <fullName evidence="5 7">Uronate isomerase</fullName>
        <ecNumber evidence="4 7">5.3.1.12</ecNumber>
    </recommendedName>
    <alternativeName>
        <fullName evidence="7">Glucuronate isomerase</fullName>
    </alternativeName>
    <alternativeName>
        <fullName evidence="7">Uronic isomerase</fullName>
    </alternativeName>
</protein>
<dbReference type="Gene3D" id="1.10.2020.10">
    <property type="entry name" value="uronate isomerase, domain 2, chain A"/>
    <property type="match status" value="1"/>
</dbReference>
<evidence type="ECO:0000256" key="7">
    <source>
        <dbReference type="HAMAP-Rule" id="MF_00675"/>
    </source>
</evidence>
<evidence type="ECO:0000313" key="11">
    <source>
        <dbReference type="Proteomes" id="UP001056588"/>
    </source>
</evidence>
<keyword evidence="6 7" id="KW-0413">Isomerase</keyword>
<comment type="catalytic activity">
    <reaction evidence="1 7">
        <text>D-glucuronate = D-fructuronate</text>
        <dbReference type="Rhea" id="RHEA:13049"/>
        <dbReference type="ChEBI" id="CHEBI:58720"/>
        <dbReference type="ChEBI" id="CHEBI:59863"/>
        <dbReference type="EC" id="5.3.1.12"/>
    </reaction>
</comment>
<accession>A0A2C6VF74</accession>
<comment type="catalytic activity">
    <reaction evidence="7">
        <text>aldehydo-D-galacturonate = keto-D-tagaturonate</text>
        <dbReference type="Rhea" id="RHEA:27702"/>
        <dbReference type="ChEBI" id="CHEBI:12952"/>
        <dbReference type="ChEBI" id="CHEBI:17886"/>
    </reaction>
</comment>
<dbReference type="PANTHER" id="PTHR30068">
    <property type="entry name" value="URONATE ISOMERASE"/>
    <property type="match status" value="1"/>
</dbReference>
<evidence type="ECO:0000256" key="4">
    <source>
        <dbReference type="ARBA" id="ARBA00012546"/>
    </source>
</evidence>
<dbReference type="AlphaFoldDB" id="A0A2C6VF74"/>
<comment type="similarity">
    <text evidence="3 7">Belongs to the metallo-dependent hydrolases superfamily. Uronate isomerase family.</text>
</comment>
<evidence type="ECO:0000256" key="2">
    <source>
        <dbReference type="ARBA" id="ARBA00004892"/>
    </source>
</evidence>